<feature type="domain" description="Peptidase S54 rhomboid" evidence="6">
    <location>
        <begin position="46"/>
        <end position="159"/>
    </location>
</feature>
<dbReference type="AlphaFoldDB" id="A0A9W6VQC6"/>
<dbReference type="GO" id="GO:0004252">
    <property type="term" value="F:serine-type endopeptidase activity"/>
    <property type="evidence" value="ECO:0007669"/>
    <property type="project" value="InterPro"/>
</dbReference>
<sequence>MRTLGLWRFPLVTAVVFGVTALSNVAQFVVPGMLAHLGRAPAGLHGDWWRTGTSLFVQDGGVAGTVSNLLFLVLVGVVAEQVVSRPRWLLCYFATGLVGEFAGYAWQPHGGGNSVAVCGLAGAVAVALWRGDGRPPRFAPMIVLLWCGALLAGLWFPLALVGFVAAMAARIAAERGVATGRWATAGALAAGVALTADRDIHGVALLAGLVIASVLVRSVRRLPVPPDLTSYTANRYLYG</sequence>
<reference evidence="7" key="1">
    <citation type="submission" date="2023-03" db="EMBL/GenBank/DDBJ databases">
        <title>Actinoallomurus iriomotensis NBRC 103681.</title>
        <authorList>
            <person name="Ichikawa N."/>
            <person name="Sato H."/>
            <person name="Tonouchi N."/>
        </authorList>
    </citation>
    <scope>NUCLEOTIDE SEQUENCE</scope>
    <source>
        <strain evidence="7">NBRC 103681</strain>
    </source>
</reference>
<proteinExistence type="predicted"/>
<dbReference type="Proteomes" id="UP001165135">
    <property type="component" value="Unassembled WGS sequence"/>
</dbReference>
<dbReference type="InterPro" id="IPR022764">
    <property type="entry name" value="Peptidase_S54_rhomboid_dom"/>
</dbReference>
<organism evidence="7 8">
    <name type="scientific">Actinoallomurus iriomotensis</name>
    <dbReference type="NCBI Taxonomy" id="478107"/>
    <lineage>
        <taxon>Bacteria</taxon>
        <taxon>Bacillati</taxon>
        <taxon>Actinomycetota</taxon>
        <taxon>Actinomycetes</taxon>
        <taxon>Streptosporangiales</taxon>
        <taxon>Thermomonosporaceae</taxon>
        <taxon>Actinoallomurus</taxon>
    </lineage>
</organism>
<evidence type="ECO:0000256" key="2">
    <source>
        <dbReference type="ARBA" id="ARBA00022692"/>
    </source>
</evidence>
<protein>
    <recommendedName>
        <fullName evidence="6">Peptidase S54 rhomboid domain-containing protein</fullName>
    </recommendedName>
</protein>
<evidence type="ECO:0000313" key="8">
    <source>
        <dbReference type="Proteomes" id="UP001165135"/>
    </source>
</evidence>
<keyword evidence="2 5" id="KW-0812">Transmembrane</keyword>
<dbReference type="SUPFAM" id="SSF144091">
    <property type="entry name" value="Rhomboid-like"/>
    <property type="match status" value="1"/>
</dbReference>
<gene>
    <name evidence="7" type="ORF">Airi01_027480</name>
</gene>
<dbReference type="GO" id="GO:0016020">
    <property type="term" value="C:membrane"/>
    <property type="evidence" value="ECO:0007669"/>
    <property type="project" value="UniProtKB-SubCell"/>
</dbReference>
<evidence type="ECO:0000259" key="6">
    <source>
        <dbReference type="Pfam" id="PF01694"/>
    </source>
</evidence>
<feature type="transmembrane region" description="Helical" evidence="5">
    <location>
        <begin position="200"/>
        <end position="219"/>
    </location>
</feature>
<comment type="subcellular location">
    <subcellularLocation>
        <location evidence="1">Membrane</location>
        <topology evidence="1">Multi-pass membrane protein</topology>
    </subcellularLocation>
</comment>
<accession>A0A9W6VQC6</accession>
<evidence type="ECO:0000256" key="4">
    <source>
        <dbReference type="ARBA" id="ARBA00023136"/>
    </source>
</evidence>
<evidence type="ECO:0000256" key="3">
    <source>
        <dbReference type="ARBA" id="ARBA00022989"/>
    </source>
</evidence>
<evidence type="ECO:0000256" key="1">
    <source>
        <dbReference type="ARBA" id="ARBA00004141"/>
    </source>
</evidence>
<feature type="transmembrane region" description="Helical" evidence="5">
    <location>
        <begin position="55"/>
        <end position="77"/>
    </location>
</feature>
<feature type="transmembrane region" description="Helical" evidence="5">
    <location>
        <begin position="89"/>
        <end position="106"/>
    </location>
</feature>
<keyword evidence="4 5" id="KW-0472">Membrane</keyword>
<dbReference type="RefSeq" id="WP_285620316.1">
    <property type="nucleotide sequence ID" value="NZ_BSTJ01000003.1"/>
</dbReference>
<dbReference type="Gene3D" id="1.20.1540.10">
    <property type="entry name" value="Rhomboid-like"/>
    <property type="match status" value="1"/>
</dbReference>
<name>A0A9W6VQC6_9ACTN</name>
<evidence type="ECO:0000313" key="7">
    <source>
        <dbReference type="EMBL" id="GLY74481.1"/>
    </source>
</evidence>
<dbReference type="Pfam" id="PF01694">
    <property type="entry name" value="Rhomboid"/>
    <property type="match status" value="1"/>
</dbReference>
<dbReference type="InterPro" id="IPR035952">
    <property type="entry name" value="Rhomboid-like_sf"/>
</dbReference>
<keyword evidence="3 5" id="KW-1133">Transmembrane helix</keyword>
<comment type="caution">
    <text evidence="7">The sequence shown here is derived from an EMBL/GenBank/DDBJ whole genome shotgun (WGS) entry which is preliminary data.</text>
</comment>
<feature type="transmembrane region" description="Helical" evidence="5">
    <location>
        <begin position="141"/>
        <end position="169"/>
    </location>
</feature>
<feature type="transmembrane region" description="Helical" evidence="5">
    <location>
        <begin position="12"/>
        <end position="35"/>
    </location>
</feature>
<evidence type="ECO:0000256" key="5">
    <source>
        <dbReference type="SAM" id="Phobius"/>
    </source>
</evidence>
<dbReference type="EMBL" id="BSTJ01000003">
    <property type="protein sequence ID" value="GLY74481.1"/>
    <property type="molecule type" value="Genomic_DNA"/>
</dbReference>